<comment type="caution">
    <text evidence="2">The sequence shown here is derived from an EMBL/GenBank/DDBJ whole genome shotgun (WGS) entry which is preliminary data.</text>
</comment>
<accession>A0A9P8YBM7</accession>
<evidence type="ECO:0000313" key="3">
    <source>
        <dbReference type="Proteomes" id="UP000756346"/>
    </source>
</evidence>
<feature type="compositionally biased region" description="Polar residues" evidence="1">
    <location>
        <begin position="59"/>
        <end position="78"/>
    </location>
</feature>
<evidence type="ECO:0000256" key="1">
    <source>
        <dbReference type="SAM" id="MobiDB-lite"/>
    </source>
</evidence>
<reference evidence="2" key="1">
    <citation type="journal article" date="2021" name="Nat. Commun.">
        <title>Genetic determinants of endophytism in the Arabidopsis root mycobiome.</title>
        <authorList>
            <person name="Mesny F."/>
            <person name="Miyauchi S."/>
            <person name="Thiergart T."/>
            <person name="Pickel B."/>
            <person name="Atanasova L."/>
            <person name="Karlsson M."/>
            <person name="Huettel B."/>
            <person name="Barry K.W."/>
            <person name="Haridas S."/>
            <person name="Chen C."/>
            <person name="Bauer D."/>
            <person name="Andreopoulos W."/>
            <person name="Pangilinan J."/>
            <person name="LaButti K."/>
            <person name="Riley R."/>
            <person name="Lipzen A."/>
            <person name="Clum A."/>
            <person name="Drula E."/>
            <person name="Henrissat B."/>
            <person name="Kohler A."/>
            <person name="Grigoriev I.V."/>
            <person name="Martin F.M."/>
            <person name="Hacquard S."/>
        </authorList>
    </citation>
    <scope>NUCLEOTIDE SEQUENCE</scope>
    <source>
        <strain evidence="2">MPI-CAGE-CH-0230</strain>
    </source>
</reference>
<organism evidence="2 3">
    <name type="scientific">Microdochium trichocladiopsis</name>
    <dbReference type="NCBI Taxonomy" id="1682393"/>
    <lineage>
        <taxon>Eukaryota</taxon>
        <taxon>Fungi</taxon>
        <taxon>Dikarya</taxon>
        <taxon>Ascomycota</taxon>
        <taxon>Pezizomycotina</taxon>
        <taxon>Sordariomycetes</taxon>
        <taxon>Xylariomycetidae</taxon>
        <taxon>Xylariales</taxon>
        <taxon>Microdochiaceae</taxon>
        <taxon>Microdochium</taxon>
    </lineage>
</organism>
<name>A0A9P8YBM7_9PEZI</name>
<gene>
    <name evidence="2" type="ORF">B0I36DRAFT_348240</name>
</gene>
<dbReference type="RefSeq" id="XP_046013975.1">
    <property type="nucleotide sequence ID" value="XM_046156665.1"/>
</dbReference>
<protein>
    <submittedName>
        <fullName evidence="2">Uncharacterized protein</fullName>
    </submittedName>
</protein>
<proteinExistence type="predicted"/>
<dbReference type="AlphaFoldDB" id="A0A9P8YBM7"/>
<dbReference type="EMBL" id="JAGTJQ010000004">
    <property type="protein sequence ID" value="KAH7033143.1"/>
    <property type="molecule type" value="Genomic_DNA"/>
</dbReference>
<evidence type="ECO:0000313" key="2">
    <source>
        <dbReference type="EMBL" id="KAH7033143.1"/>
    </source>
</evidence>
<sequence length="280" mass="31139">MPDTNGSLARTNLRLLQGGEYSDATVKCGDRTMSTKLSSALGLCGSGKLSQDRSRNHRQQLSSSKKCSQNESNGYSNGSMAMVRPFSLGSRPDICPRGLVLTITTEYDLEDHSAWADNIFVATAQSYAVADYFLLRRLKVQLTENLINESSDIIAMFQKRHKGTHDDKCKKLYGKNILYSPGQSNDFLREVYVEFVVRAWSVLQQYPEYAEGIKREAAFGADVLIAVGRGYADYAALPLIRSCEDCGTDVFENGRHIARPILAGSRISCICNACFKWESR</sequence>
<dbReference type="Proteomes" id="UP000756346">
    <property type="component" value="Unassembled WGS sequence"/>
</dbReference>
<feature type="region of interest" description="Disordered" evidence="1">
    <location>
        <begin position="46"/>
        <end position="78"/>
    </location>
</feature>
<keyword evidence="3" id="KW-1185">Reference proteome</keyword>
<dbReference type="GeneID" id="70186211"/>